<name>A0A6M1R6D2_9ACTN</name>
<dbReference type="PANTHER" id="PTHR42999">
    <property type="entry name" value="ANTIBIOTIC RESISTANCE PROTEIN MCBG"/>
    <property type="match status" value="1"/>
</dbReference>
<organism evidence="1 2">
    <name type="scientific">Nocardioides turkmenicus</name>
    <dbReference type="NCBI Taxonomy" id="2711220"/>
    <lineage>
        <taxon>Bacteria</taxon>
        <taxon>Bacillati</taxon>
        <taxon>Actinomycetota</taxon>
        <taxon>Actinomycetes</taxon>
        <taxon>Propionibacteriales</taxon>
        <taxon>Nocardioidaceae</taxon>
        <taxon>Nocardioides</taxon>
    </lineage>
</organism>
<keyword evidence="2" id="KW-1185">Reference proteome</keyword>
<evidence type="ECO:0000313" key="1">
    <source>
        <dbReference type="EMBL" id="NGN93168.1"/>
    </source>
</evidence>
<dbReference type="InterPro" id="IPR001646">
    <property type="entry name" value="5peptide_repeat"/>
</dbReference>
<dbReference type="Proteomes" id="UP000483261">
    <property type="component" value="Unassembled WGS sequence"/>
</dbReference>
<protein>
    <recommendedName>
        <fullName evidence="3">Pentapeptide repeat-containing protein</fullName>
    </recommendedName>
</protein>
<dbReference type="RefSeq" id="WP_165110896.1">
    <property type="nucleotide sequence ID" value="NZ_JAALAA010000007.1"/>
</dbReference>
<dbReference type="AlphaFoldDB" id="A0A6M1R6D2"/>
<evidence type="ECO:0000313" key="2">
    <source>
        <dbReference type="Proteomes" id="UP000483261"/>
    </source>
</evidence>
<accession>A0A6M1R6D2</accession>
<proteinExistence type="predicted"/>
<dbReference type="EMBL" id="JAALAA010000007">
    <property type="protein sequence ID" value="NGN93168.1"/>
    <property type="molecule type" value="Genomic_DNA"/>
</dbReference>
<dbReference type="Gene3D" id="2.160.20.80">
    <property type="entry name" value="E3 ubiquitin-protein ligase SopA"/>
    <property type="match status" value="1"/>
</dbReference>
<dbReference type="SUPFAM" id="SSF141571">
    <property type="entry name" value="Pentapeptide repeat-like"/>
    <property type="match status" value="1"/>
</dbReference>
<sequence length="224" mass="25039">METFTIRDTRVTLPALDERDLQAASTLETVDDPITYFSYRDQALRLLEIVDSRLHDGLIQEVTTERTHIADVRLSSIEFADCELASLVIVDSRLTRVKFKNCRLLGARFSEVTMEDVVFERCRLDYATFTHVVAKGAVAFVGCSLTEAEFDGSDLSRAAFTENRLAQTAFGPGTYRDTDLRENDLSAISGVVNLRQALLDRHQLADLTGALAHDLDLTFADDLE</sequence>
<comment type="caution">
    <text evidence="1">The sequence shown here is derived from an EMBL/GenBank/DDBJ whole genome shotgun (WGS) entry which is preliminary data.</text>
</comment>
<dbReference type="Pfam" id="PF13599">
    <property type="entry name" value="Pentapeptide_4"/>
    <property type="match status" value="1"/>
</dbReference>
<evidence type="ECO:0008006" key="3">
    <source>
        <dbReference type="Google" id="ProtNLM"/>
    </source>
</evidence>
<dbReference type="InterPro" id="IPR052949">
    <property type="entry name" value="PA_immunity-related"/>
</dbReference>
<reference evidence="1 2" key="1">
    <citation type="submission" date="2020-02" db="EMBL/GenBank/DDBJ databases">
        <title>Whole-genome analyses of novel actinobacteria.</title>
        <authorList>
            <person name="Sahin N."/>
        </authorList>
    </citation>
    <scope>NUCLEOTIDE SEQUENCE [LARGE SCALE GENOMIC DNA]</scope>
    <source>
        <strain evidence="1 2">KC13</strain>
    </source>
</reference>
<dbReference type="PANTHER" id="PTHR42999:SF1">
    <property type="entry name" value="PENTAPEPTIDE REPEAT-CONTAINING PROTEIN"/>
    <property type="match status" value="1"/>
</dbReference>
<gene>
    <name evidence="1" type="ORF">G5C66_10520</name>
</gene>